<dbReference type="EMBL" id="CP058316">
    <property type="protein sequence ID" value="QLD10770.1"/>
    <property type="molecule type" value="Genomic_DNA"/>
</dbReference>
<feature type="compositionally biased region" description="Low complexity" evidence="1">
    <location>
        <begin position="25"/>
        <end position="41"/>
    </location>
</feature>
<evidence type="ECO:0000256" key="1">
    <source>
        <dbReference type="SAM" id="MobiDB-lite"/>
    </source>
</evidence>
<evidence type="ECO:0000313" key="2">
    <source>
        <dbReference type="EMBL" id="QLD10770.1"/>
    </source>
</evidence>
<protein>
    <submittedName>
        <fullName evidence="2">Uncharacterized protein</fullName>
    </submittedName>
</protein>
<reference evidence="2 3" key="1">
    <citation type="submission" date="2020-06" db="EMBL/GenBank/DDBJ databases">
        <authorList>
            <person name="Jo H."/>
        </authorList>
    </citation>
    <scope>NUCLEOTIDE SEQUENCE [LARGE SCALE GENOMIC DNA]</scope>
    <source>
        <strain evidence="2 3">I46</strain>
    </source>
</reference>
<dbReference type="AlphaFoldDB" id="A0A7D5EWA1"/>
<accession>A0A7D5EWA1</accession>
<dbReference type="Proteomes" id="UP000509638">
    <property type="component" value="Chromosome"/>
</dbReference>
<organism evidence="2 3">
    <name type="scientific">Microbacterium oleivorans</name>
    <dbReference type="NCBI Taxonomy" id="273677"/>
    <lineage>
        <taxon>Bacteria</taxon>
        <taxon>Bacillati</taxon>
        <taxon>Actinomycetota</taxon>
        <taxon>Actinomycetes</taxon>
        <taxon>Micrococcales</taxon>
        <taxon>Microbacteriaceae</taxon>
        <taxon>Microbacterium</taxon>
    </lineage>
</organism>
<sequence length="60" mass="6123">MSDPFARAVAQHRLRALEPGAPVTAADGTPAPDGMPAPDGGELIRVDFQPVPDGDSAIEA</sequence>
<proteinExistence type="predicted"/>
<dbReference type="RefSeq" id="WP_178010158.1">
    <property type="nucleotide sequence ID" value="NZ_CP058316.1"/>
</dbReference>
<gene>
    <name evidence="2" type="ORF">HW566_02615</name>
</gene>
<feature type="region of interest" description="Disordered" evidence="1">
    <location>
        <begin position="14"/>
        <end position="60"/>
    </location>
</feature>
<name>A0A7D5EWA1_9MICO</name>
<evidence type="ECO:0000313" key="3">
    <source>
        <dbReference type="Proteomes" id="UP000509638"/>
    </source>
</evidence>